<evidence type="ECO:0000256" key="12">
    <source>
        <dbReference type="ARBA" id="ARBA00023268"/>
    </source>
</evidence>
<comment type="function">
    <text evidence="17 18">Catalyzes the last two sequential reactions in the de novo biosynthetic pathway for UDP-N-acetylglucosamine (UDP-GlcNAc). The C-terminal domain catalyzes the transfer of acetyl group from acetyl coenzyme A to glucosamine-1-phosphate (GlcN-1-P) to produce N-acetylglucosamine-1-phosphate (GlcNAc-1-P), which is converted into UDP-GlcNAc by the transfer of uridine 5-monophosphate (from uridine 5-triphosphate), a reaction catalyzed by the N-terminal domain.</text>
</comment>
<dbReference type="Pfam" id="PF12804">
    <property type="entry name" value="NTP_transf_3"/>
    <property type="match status" value="1"/>
</dbReference>
<evidence type="ECO:0000256" key="9">
    <source>
        <dbReference type="ARBA" id="ARBA00022842"/>
    </source>
</evidence>
<keyword evidence="8 18" id="KW-0677">Repeat</keyword>
<dbReference type="InterPro" id="IPR011004">
    <property type="entry name" value="Trimer_LpxA-like_sf"/>
</dbReference>
<evidence type="ECO:0000313" key="20">
    <source>
        <dbReference type="EMBL" id="MDH8679635.1"/>
    </source>
</evidence>
<dbReference type="CDD" id="cd03353">
    <property type="entry name" value="LbH_GlmU_C"/>
    <property type="match status" value="1"/>
</dbReference>
<evidence type="ECO:0000256" key="10">
    <source>
        <dbReference type="ARBA" id="ARBA00022960"/>
    </source>
</evidence>
<comment type="catalytic activity">
    <reaction evidence="15 18">
        <text>alpha-D-glucosamine 1-phosphate + acetyl-CoA = N-acetyl-alpha-D-glucosamine 1-phosphate + CoA + H(+)</text>
        <dbReference type="Rhea" id="RHEA:13725"/>
        <dbReference type="ChEBI" id="CHEBI:15378"/>
        <dbReference type="ChEBI" id="CHEBI:57287"/>
        <dbReference type="ChEBI" id="CHEBI:57288"/>
        <dbReference type="ChEBI" id="CHEBI:57776"/>
        <dbReference type="ChEBI" id="CHEBI:58516"/>
        <dbReference type="EC" id="2.3.1.157"/>
    </reaction>
</comment>
<dbReference type="HAMAP" id="MF_01631">
    <property type="entry name" value="GlmU"/>
    <property type="match status" value="1"/>
</dbReference>
<dbReference type="InterPro" id="IPR029044">
    <property type="entry name" value="Nucleotide-diphossugar_trans"/>
</dbReference>
<feature type="binding site" evidence="18">
    <location>
        <begin position="79"/>
        <end position="80"/>
    </location>
    <ligand>
        <name>UDP-N-acetyl-alpha-D-glucosamine</name>
        <dbReference type="ChEBI" id="CHEBI:57705"/>
    </ligand>
</feature>
<comment type="caution">
    <text evidence="20">The sequence shown here is derived from an EMBL/GenBank/DDBJ whole genome shotgun (WGS) entry which is preliminary data.</text>
</comment>
<evidence type="ECO:0000256" key="16">
    <source>
        <dbReference type="ARBA" id="ARBA00048493"/>
    </source>
</evidence>
<feature type="binding site" evidence="18">
    <location>
        <position position="23"/>
    </location>
    <ligand>
        <name>UDP-N-acetyl-alpha-D-glucosamine</name>
        <dbReference type="ChEBI" id="CHEBI:57705"/>
    </ligand>
</feature>
<proteinExistence type="inferred from homology"/>
<comment type="pathway">
    <text evidence="18">Bacterial outer membrane biogenesis; LPS lipid A biosynthesis.</text>
</comment>
<keyword evidence="9 18" id="KW-0460">Magnesium</keyword>
<reference evidence="20 21" key="1">
    <citation type="submission" date="2023-04" db="EMBL/GenBank/DDBJ databases">
        <title>Fusibacter bizertensis strain WBS, isolated from littoral bottom sediments of the Arctic seas - biochemical and genomic analysis.</title>
        <authorList>
            <person name="Brioukhanov A.L."/>
        </authorList>
    </citation>
    <scope>NUCLEOTIDE SEQUENCE [LARGE SCALE GENOMIC DNA]</scope>
    <source>
        <strain evidence="20 21">WBS</strain>
    </source>
</reference>
<evidence type="ECO:0000256" key="7">
    <source>
        <dbReference type="ARBA" id="ARBA00022723"/>
    </source>
</evidence>
<feature type="binding site" evidence="18">
    <location>
        <position position="102"/>
    </location>
    <ligand>
        <name>Mg(2+)</name>
        <dbReference type="ChEBI" id="CHEBI:18420"/>
    </ligand>
</feature>
<comment type="catalytic activity">
    <reaction evidence="16 18">
        <text>N-acetyl-alpha-D-glucosamine 1-phosphate + UTP + H(+) = UDP-N-acetyl-alpha-D-glucosamine + diphosphate</text>
        <dbReference type="Rhea" id="RHEA:13509"/>
        <dbReference type="ChEBI" id="CHEBI:15378"/>
        <dbReference type="ChEBI" id="CHEBI:33019"/>
        <dbReference type="ChEBI" id="CHEBI:46398"/>
        <dbReference type="ChEBI" id="CHEBI:57705"/>
        <dbReference type="ChEBI" id="CHEBI:57776"/>
        <dbReference type="EC" id="2.7.7.23"/>
    </reaction>
</comment>
<accession>A0ABT6NGS5</accession>
<evidence type="ECO:0000313" key="21">
    <source>
        <dbReference type="Proteomes" id="UP001158045"/>
    </source>
</evidence>
<feature type="binding site" evidence="18">
    <location>
        <position position="227"/>
    </location>
    <ligand>
        <name>UDP-N-acetyl-alpha-D-glucosamine</name>
        <dbReference type="ChEBI" id="CHEBI:57705"/>
    </ligand>
</feature>
<feature type="active site" description="Proton acceptor" evidence="18">
    <location>
        <position position="362"/>
    </location>
</feature>
<feature type="binding site" evidence="18">
    <location>
        <position position="365"/>
    </location>
    <ligand>
        <name>UDP-N-acetyl-alpha-D-glucosamine</name>
        <dbReference type="ChEBI" id="CHEBI:57705"/>
    </ligand>
</feature>
<dbReference type="Proteomes" id="UP001158045">
    <property type="component" value="Unassembled WGS sequence"/>
</dbReference>
<evidence type="ECO:0000256" key="13">
    <source>
        <dbReference type="ARBA" id="ARBA00023315"/>
    </source>
</evidence>
<keyword evidence="12 18" id="KW-0511">Multifunctional enzyme</keyword>
<comment type="pathway">
    <text evidence="18">Nucleotide-sugar biosynthesis; UDP-N-acetyl-alpha-D-glucosamine biosynthesis; N-acetyl-alpha-D-glucosamine 1-phosphate from alpha-D-glucosamine 6-phosphate (route II): step 2/2.</text>
</comment>
<keyword evidence="7 18" id="KW-0479">Metal-binding</keyword>
<gene>
    <name evidence="18 20" type="primary">glmU</name>
    <name evidence="20" type="ORF">QE109_15855</name>
</gene>
<feature type="region of interest" description="Linker" evidence="18">
    <location>
        <begin position="230"/>
        <end position="250"/>
    </location>
</feature>
<dbReference type="InterPro" id="IPR038009">
    <property type="entry name" value="GlmU_C_LbH"/>
</dbReference>
<dbReference type="CDD" id="cd02540">
    <property type="entry name" value="GT2_GlmU_N_bac"/>
    <property type="match status" value="1"/>
</dbReference>
<evidence type="ECO:0000259" key="19">
    <source>
        <dbReference type="Pfam" id="PF12804"/>
    </source>
</evidence>
<feature type="binding site" evidence="18">
    <location>
        <position position="350"/>
    </location>
    <ligand>
        <name>UDP-N-acetyl-alpha-D-glucosamine</name>
        <dbReference type="ChEBI" id="CHEBI:57705"/>
    </ligand>
</feature>
<dbReference type="SUPFAM" id="SSF51161">
    <property type="entry name" value="Trimeric LpxA-like enzymes"/>
    <property type="match status" value="1"/>
</dbReference>
<feature type="region of interest" description="N-acetyltransferase" evidence="18">
    <location>
        <begin position="251"/>
        <end position="456"/>
    </location>
</feature>
<evidence type="ECO:0000256" key="2">
    <source>
        <dbReference type="ARBA" id="ARBA00007707"/>
    </source>
</evidence>
<evidence type="ECO:0000256" key="18">
    <source>
        <dbReference type="HAMAP-Rule" id="MF_01631"/>
    </source>
</evidence>
<evidence type="ECO:0000256" key="1">
    <source>
        <dbReference type="ARBA" id="ARBA00004496"/>
    </source>
</evidence>
<evidence type="ECO:0000256" key="6">
    <source>
        <dbReference type="ARBA" id="ARBA00022695"/>
    </source>
</evidence>
<feature type="binding site" evidence="18">
    <location>
        <position position="227"/>
    </location>
    <ligand>
        <name>Mg(2+)</name>
        <dbReference type="ChEBI" id="CHEBI:18420"/>
    </ligand>
</feature>
<dbReference type="NCBIfam" id="NF010934">
    <property type="entry name" value="PRK14354.1"/>
    <property type="match status" value="1"/>
</dbReference>
<evidence type="ECO:0000256" key="15">
    <source>
        <dbReference type="ARBA" id="ARBA00048247"/>
    </source>
</evidence>
<feature type="binding site" evidence="18">
    <location>
        <position position="332"/>
    </location>
    <ligand>
        <name>UDP-N-acetyl-alpha-D-glucosamine</name>
        <dbReference type="ChEBI" id="CHEBI:57705"/>
    </ligand>
</feature>
<dbReference type="EC" id="2.7.7.23" evidence="18"/>
<evidence type="ECO:0000256" key="11">
    <source>
        <dbReference type="ARBA" id="ARBA00022984"/>
    </source>
</evidence>
<dbReference type="PANTHER" id="PTHR43584:SF3">
    <property type="entry name" value="BIFUNCTIONAL PROTEIN GLMU"/>
    <property type="match status" value="1"/>
</dbReference>
<sequence length="456" mass="50076">MDKLITIILAAGYGKRMKSKLPKVLHKVSGVPMIQHVVDLANEIGTDETVCVVGHGRELVESALANQNIEFAVQEVQLGTGHAVKSAQAFIDEGLVLVLFGDAPLLSASTLKAFITNHKNGKYKASLISTFFDDPTGYGRIVRDQEGNFDRIIEHKDASEDQKRIGEINSGIGLFDASILMDALDALKNNNSQGEYYLTDVFEYVKEKHGKVDAFVIKDAYEVMGINDRMALAEAEKYHQDLIKKHWMREGVTLISPESIYIEKYVTIGQDTIIEQGTMLKGSTVIGEDCHIGPFSEVIDTKIGNEVKVKHSTLTDSSVDDRTVVGPYAYLRPKSNVGKDCKIGDFVEVKNSTIGDSTKISHLTYVGDGKVGKNVNLGCGVVFVNYDGVNKHLTEIEDDVFVGCNTNLIAPVKVGKEAYIAAGSTITQDVPEKALGIARERQVNKTDWSNKYLKKK</sequence>
<dbReference type="PROSITE" id="PS00101">
    <property type="entry name" value="HEXAPEP_TRANSFERASES"/>
    <property type="match status" value="1"/>
</dbReference>
<dbReference type="Gene3D" id="2.160.10.10">
    <property type="entry name" value="Hexapeptide repeat proteins"/>
    <property type="match status" value="1"/>
</dbReference>
<comment type="caution">
    <text evidence="18">Lacks conserved residue(s) required for the propagation of feature annotation.</text>
</comment>
<feature type="binding site" evidence="18">
    <location>
        <position position="376"/>
    </location>
    <ligand>
        <name>UDP-N-acetyl-alpha-D-glucosamine</name>
        <dbReference type="ChEBI" id="CHEBI:57705"/>
    </ligand>
</feature>
<evidence type="ECO:0000256" key="5">
    <source>
        <dbReference type="ARBA" id="ARBA00022679"/>
    </source>
</evidence>
<evidence type="ECO:0000256" key="14">
    <source>
        <dbReference type="ARBA" id="ARBA00023316"/>
    </source>
</evidence>
<protein>
    <recommendedName>
        <fullName evidence="18">Bifunctional protein GlmU</fullName>
    </recommendedName>
    <domain>
        <recommendedName>
            <fullName evidence="18">UDP-N-acetylglucosamine pyrophosphorylase</fullName>
            <ecNumber evidence="18">2.7.7.23</ecNumber>
        </recommendedName>
        <alternativeName>
            <fullName evidence="18">N-acetylglucosamine-1-phosphate uridyltransferase</fullName>
        </alternativeName>
    </domain>
    <domain>
        <recommendedName>
            <fullName evidence="18">Glucosamine-1-phosphate N-acetyltransferase</fullName>
            <ecNumber evidence="18">2.3.1.157</ecNumber>
        </recommendedName>
    </domain>
</protein>
<feature type="region of interest" description="Pyrophosphorylase" evidence="18">
    <location>
        <begin position="1"/>
        <end position="229"/>
    </location>
</feature>
<keyword evidence="10 18" id="KW-0133">Cell shape</keyword>
<feature type="binding site" evidence="18">
    <location>
        <position position="154"/>
    </location>
    <ligand>
        <name>UDP-N-acetyl-alpha-D-glucosamine</name>
        <dbReference type="ChEBI" id="CHEBI:57705"/>
    </ligand>
</feature>
<dbReference type="Pfam" id="PF00132">
    <property type="entry name" value="Hexapep"/>
    <property type="match status" value="2"/>
</dbReference>
<dbReference type="EMBL" id="JARYZI010000014">
    <property type="protein sequence ID" value="MDH8679635.1"/>
    <property type="molecule type" value="Genomic_DNA"/>
</dbReference>
<dbReference type="InterPro" id="IPR001451">
    <property type="entry name" value="Hexapep"/>
</dbReference>
<keyword evidence="13 18" id="KW-0012">Acyltransferase</keyword>
<comment type="subcellular location">
    <subcellularLocation>
        <location evidence="1 18">Cytoplasm</location>
    </subcellularLocation>
</comment>
<comment type="pathway">
    <text evidence="18">Nucleotide-sugar biosynthesis; UDP-N-acetyl-alpha-D-glucosamine biosynthesis; UDP-N-acetyl-alpha-D-glucosamine from N-acetyl-alpha-D-glucosamine 1-phosphate: step 1/1.</text>
</comment>
<keyword evidence="4 18" id="KW-0963">Cytoplasm</keyword>
<dbReference type="InterPro" id="IPR025877">
    <property type="entry name" value="MobA-like_NTP_Trfase"/>
</dbReference>
<evidence type="ECO:0000256" key="17">
    <source>
        <dbReference type="ARBA" id="ARBA00049628"/>
    </source>
</evidence>
<feature type="binding site" evidence="18">
    <location>
        <begin position="385"/>
        <end position="386"/>
    </location>
    <ligand>
        <name>acetyl-CoA</name>
        <dbReference type="ChEBI" id="CHEBI:57288"/>
    </ligand>
</feature>
<keyword evidence="6 18" id="KW-0548">Nucleotidyltransferase</keyword>
<dbReference type="RefSeq" id="WP_281095531.1">
    <property type="nucleotide sequence ID" value="NZ_JARYZI010000014.1"/>
</dbReference>
<feature type="binding site" evidence="18">
    <location>
        <position position="422"/>
    </location>
    <ligand>
        <name>acetyl-CoA</name>
        <dbReference type="ChEBI" id="CHEBI:57288"/>
    </ligand>
</feature>
<name>A0ABT6NGS5_9FIRM</name>
<dbReference type="GO" id="GO:0003977">
    <property type="term" value="F:UDP-N-acetylglucosamine diphosphorylase activity"/>
    <property type="evidence" value="ECO:0007669"/>
    <property type="project" value="UniProtKB-EC"/>
</dbReference>
<evidence type="ECO:0000256" key="3">
    <source>
        <dbReference type="ARBA" id="ARBA00007947"/>
    </source>
</evidence>
<feature type="binding site" evidence="18">
    <location>
        <position position="74"/>
    </location>
    <ligand>
        <name>UDP-N-acetyl-alpha-D-glucosamine</name>
        <dbReference type="ChEBI" id="CHEBI:57705"/>
    </ligand>
</feature>
<keyword evidence="5 18" id="KW-0808">Transferase</keyword>
<feature type="binding site" evidence="18">
    <location>
        <position position="439"/>
    </location>
    <ligand>
        <name>acetyl-CoA</name>
        <dbReference type="ChEBI" id="CHEBI:57288"/>
    </ligand>
</feature>
<dbReference type="GO" id="GO:0019134">
    <property type="term" value="F:glucosamine-1-phosphate N-acetyltransferase activity"/>
    <property type="evidence" value="ECO:0007669"/>
    <property type="project" value="UniProtKB-EC"/>
</dbReference>
<organism evidence="20 21">
    <name type="scientific">Fusibacter bizertensis</name>
    <dbReference type="NCBI Taxonomy" id="1488331"/>
    <lineage>
        <taxon>Bacteria</taxon>
        <taxon>Bacillati</taxon>
        <taxon>Bacillota</taxon>
        <taxon>Clostridia</taxon>
        <taxon>Eubacteriales</taxon>
        <taxon>Eubacteriales Family XII. Incertae Sedis</taxon>
        <taxon>Fusibacter</taxon>
    </lineage>
</organism>
<evidence type="ECO:0000256" key="4">
    <source>
        <dbReference type="ARBA" id="ARBA00022490"/>
    </source>
</evidence>
<dbReference type="EC" id="2.3.1.157" evidence="18"/>
<feature type="binding site" evidence="18">
    <location>
        <begin position="9"/>
        <end position="12"/>
    </location>
    <ligand>
        <name>UDP-N-acetyl-alpha-D-glucosamine</name>
        <dbReference type="ChEBI" id="CHEBI:57705"/>
    </ligand>
</feature>
<dbReference type="NCBIfam" id="TIGR01173">
    <property type="entry name" value="glmU"/>
    <property type="match status" value="1"/>
</dbReference>
<dbReference type="PANTHER" id="PTHR43584">
    <property type="entry name" value="NUCLEOTIDYL TRANSFERASE"/>
    <property type="match status" value="1"/>
</dbReference>
<feature type="binding site" evidence="18">
    <location>
        <position position="169"/>
    </location>
    <ligand>
        <name>UDP-N-acetyl-alpha-D-glucosamine</name>
        <dbReference type="ChEBI" id="CHEBI:57705"/>
    </ligand>
</feature>
<keyword evidence="11 18" id="KW-0573">Peptidoglycan synthesis</keyword>
<comment type="subunit">
    <text evidence="18">Homotrimer.</text>
</comment>
<dbReference type="InterPro" id="IPR005882">
    <property type="entry name" value="Bifunctional_GlmU"/>
</dbReference>
<keyword evidence="14 18" id="KW-0961">Cell wall biogenesis/degradation</keyword>
<keyword evidence="21" id="KW-1185">Reference proteome</keyword>
<feature type="binding site" evidence="18">
    <location>
        <position position="139"/>
    </location>
    <ligand>
        <name>UDP-N-acetyl-alpha-D-glucosamine</name>
        <dbReference type="ChEBI" id="CHEBI:57705"/>
    </ligand>
</feature>
<dbReference type="InterPro" id="IPR050065">
    <property type="entry name" value="GlmU-like"/>
</dbReference>
<dbReference type="Gene3D" id="3.90.550.10">
    <property type="entry name" value="Spore Coat Polysaccharide Biosynthesis Protein SpsA, Chain A"/>
    <property type="match status" value="1"/>
</dbReference>
<comment type="cofactor">
    <cofactor evidence="18">
        <name>Mg(2+)</name>
        <dbReference type="ChEBI" id="CHEBI:18420"/>
    </cofactor>
    <text evidence="18">Binds 1 Mg(2+) ion per subunit.</text>
</comment>
<comment type="similarity">
    <text evidence="3 18">In the N-terminal section; belongs to the N-acetylglucosamine-1-phosphate uridyltransferase family.</text>
</comment>
<comment type="similarity">
    <text evidence="2 18">In the C-terminal section; belongs to the transferase hexapeptide repeat family.</text>
</comment>
<dbReference type="SUPFAM" id="SSF53448">
    <property type="entry name" value="Nucleotide-diphospho-sugar transferases"/>
    <property type="match status" value="1"/>
</dbReference>
<dbReference type="InterPro" id="IPR018357">
    <property type="entry name" value="Hexapep_transf_CS"/>
</dbReference>
<feature type="domain" description="MobA-like NTP transferase" evidence="19">
    <location>
        <begin position="7"/>
        <end position="125"/>
    </location>
</feature>
<evidence type="ECO:0000256" key="8">
    <source>
        <dbReference type="ARBA" id="ARBA00022737"/>
    </source>
</evidence>